<dbReference type="AlphaFoldDB" id="A0A0F9TJS9"/>
<evidence type="ECO:0000313" key="1">
    <source>
        <dbReference type="EMBL" id="KKN41693.1"/>
    </source>
</evidence>
<proteinExistence type="predicted"/>
<protein>
    <submittedName>
        <fullName evidence="1">Uncharacterized protein</fullName>
    </submittedName>
</protein>
<gene>
    <name evidence="1" type="ORF">LCGC14_0720660</name>
</gene>
<reference evidence="1" key="1">
    <citation type="journal article" date="2015" name="Nature">
        <title>Complex archaea that bridge the gap between prokaryotes and eukaryotes.</title>
        <authorList>
            <person name="Spang A."/>
            <person name="Saw J.H."/>
            <person name="Jorgensen S.L."/>
            <person name="Zaremba-Niedzwiedzka K."/>
            <person name="Martijn J."/>
            <person name="Lind A.E."/>
            <person name="van Eijk R."/>
            <person name="Schleper C."/>
            <person name="Guy L."/>
            <person name="Ettema T.J."/>
        </authorList>
    </citation>
    <scope>NUCLEOTIDE SEQUENCE</scope>
</reference>
<sequence length="47" mass="5255">MKFPIVTVAMVSVALVYVFWGQTQESSERIRTSDLCLRRAPIGVGLE</sequence>
<organism evidence="1">
    <name type="scientific">marine sediment metagenome</name>
    <dbReference type="NCBI Taxonomy" id="412755"/>
    <lineage>
        <taxon>unclassified sequences</taxon>
        <taxon>metagenomes</taxon>
        <taxon>ecological metagenomes</taxon>
    </lineage>
</organism>
<comment type="caution">
    <text evidence="1">The sequence shown here is derived from an EMBL/GenBank/DDBJ whole genome shotgun (WGS) entry which is preliminary data.</text>
</comment>
<dbReference type="EMBL" id="LAZR01001631">
    <property type="protein sequence ID" value="KKN41693.1"/>
    <property type="molecule type" value="Genomic_DNA"/>
</dbReference>
<name>A0A0F9TJS9_9ZZZZ</name>
<accession>A0A0F9TJS9</accession>